<dbReference type="InterPro" id="IPR011335">
    <property type="entry name" value="Restrct_endonuc-II-like"/>
</dbReference>
<dbReference type="SUPFAM" id="SSF52540">
    <property type="entry name" value="P-loop containing nucleoside triphosphate hydrolases"/>
    <property type="match status" value="2"/>
</dbReference>
<dbReference type="InterPro" id="IPR011604">
    <property type="entry name" value="PDDEXK-like_dom_sf"/>
</dbReference>
<reference evidence="11" key="1">
    <citation type="journal article" date="2018" name="Antonie Van Leeuwenhoek">
        <title>Proteinivorax hydrogeniformans sp. nov., an anaerobic, haloalkaliphilic bacterium fermenting proteinaceous compounds with high hydrogen production.</title>
        <authorList>
            <person name="Boltyanskaya Y."/>
            <person name="Detkova E."/>
            <person name="Pimenov N."/>
            <person name="Kevbrin V."/>
        </authorList>
    </citation>
    <scope>NUCLEOTIDE SEQUENCE</scope>
    <source>
        <strain evidence="11">Z-710</strain>
    </source>
</reference>
<evidence type="ECO:0000259" key="10">
    <source>
        <dbReference type="Pfam" id="PF12705"/>
    </source>
</evidence>
<evidence type="ECO:0000256" key="3">
    <source>
        <dbReference type="ARBA" id="ARBA00022763"/>
    </source>
</evidence>
<keyword evidence="2" id="KW-0547">Nucleotide-binding</keyword>
<dbReference type="Gene3D" id="3.90.320.10">
    <property type="match status" value="1"/>
</dbReference>
<keyword evidence="5" id="KW-0347">Helicase</keyword>
<dbReference type="EMBL" id="CP159485">
    <property type="protein sequence ID" value="XCI29945.1"/>
    <property type="molecule type" value="Genomic_DNA"/>
</dbReference>
<gene>
    <name evidence="11" type="ORF">PRVXH_001298</name>
</gene>
<keyword evidence="1" id="KW-0540">Nuclease</keyword>
<keyword evidence="4" id="KW-0378">Hydrolase</keyword>
<protein>
    <submittedName>
        <fullName evidence="11">PD-(D/E)XK nuclease family protein</fullName>
    </submittedName>
</protein>
<dbReference type="GO" id="GO:0003677">
    <property type="term" value="F:DNA binding"/>
    <property type="evidence" value="ECO:0007669"/>
    <property type="project" value="UniProtKB-KW"/>
</dbReference>
<dbReference type="GO" id="GO:0005524">
    <property type="term" value="F:ATP binding"/>
    <property type="evidence" value="ECO:0007669"/>
    <property type="project" value="UniProtKB-KW"/>
</dbReference>
<accession>A0AAU8HX38</accession>
<evidence type="ECO:0000256" key="6">
    <source>
        <dbReference type="ARBA" id="ARBA00022839"/>
    </source>
</evidence>
<name>A0AAU8HX38_9FIRM</name>
<evidence type="ECO:0000256" key="1">
    <source>
        <dbReference type="ARBA" id="ARBA00022722"/>
    </source>
</evidence>
<keyword evidence="9" id="KW-0234">DNA repair</keyword>
<feature type="domain" description="PD-(D/E)XK endonuclease-like" evidence="10">
    <location>
        <begin position="652"/>
        <end position="944"/>
    </location>
</feature>
<dbReference type="GO" id="GO:0004527">
    <property type="term" value="F:exonuclease activity"/>
    <property type="evidence" value="ECO:0007669"/>
    <property type="project" value="UniProtKB-KW"/>
</dbReference>
<dbReference type="SUPFAM" id="SSF52980">
    <property type="entry name" value="Restriction endonuclease-like"/>
    <property type="match status" value="1"/>
</dbReference>
<dbReference type="InterPro" id="IPR038726">
    <property type="entry name" value="PDDEXK_AddAB-type"/>
</dbReference>
<proteinExistence type="predicted"/>
<evidence type="ECO:0000256" key="8">
    <source>
        <dbReference type="ARBA" id="ARBA00023125"/>
    </source>
</evidence>
<evidence type="ECO:0000256" key="2">
    <source>
        <dbReference type="ARBA" id="ARBA00022741"/>
    </source>
</evidence>
<dbReference type="GO" id="GO:0004386">
    <property type="term" value="F:helicase activity"/>
    <property type="evidence" value="ECO:0007669"/>
    <property type="project" value="UniProtKB-KW"/>
</dbReference>
<evidence type="ECO:0000313" key="11">
    <source>
        <dbReference type="EMBL" id="XCI29945.1"/>
    </source>
</evidence>
<organism evidence="11">
    <name type="scientific">Proteinivorax hydrogeniformans</name>
    <dbReference type="NCBI Taxonomy" id="1826727"/>
    <lineage>
        <taxon>Bacteria</taxon>
        <taxon>Bacillati</taxon>
        <taxon>Bacillota</taxon>
        <taxon>Clostridia</taxon>
        <taxon>Eubacteriales</taxon>
        <taxon>Proteinivoracaceae</taxon>
        <taxon>Proteinivorax</taxon>
    </lineage>
</organism>
<keyword evidence="7" id="KW-0067">ATP-binding</keyword>
<dbReference type="AlphaFoldDB" id="A0AAU8HX38"/>
<dbReference type="GO" id="GO:0006281">
    <property type="term" value="P:DNA repair"/>
    <property type="evidence" value="ECO:0007669"/>
    <property type="project" value="UniProtKB-KW"/>
</dbReference>
<dbReference type="InterPro" id="IPR027417">
    <property type="entry name" value="P-loop_NTPase"/>
</dbReference>
<keyword evidence="6" id="KW-0269">Exonuclease</keyword>
<keyword evidence="3" id="KW-0227">DNA damage</keyword>
<evidence type="ECO:0000256" key="9">
    <source>
        <dbReference type="ARBA" id="ARBA00023204"/>
    </source>
</evidence>
<dbReference type="RefSeq" id="WP_353894492.1">
    <property type="nucleotide sequence ID" value="NZ_CP159485.1"/>
</dbReference>
<keyword evidence="8" id="KW-0238">DNA-binding</keyword>
<evidence type="ECO:0000256" key="5">
    <source>
        <dbReference type="ARBA" id="ARBA00022806"/>
    </source>
</evidence>
<evidence type="ECO:0000256" key="7">
    <source>
        <dbReference type="ARBA" id="ARBA00022840"/>
    </source>
</evidence>
<dbReference type="Pfam" id="PF12705">
    <property type="entry name" value="PDDEXK_1"/>
    <property type="match status" value="1"/>
</dbReference>
<reference evidence="11" key="2">
    <citation type="submission" date="2024-06" db="EMBL/GenBank/DDBJ databases">
        <authorList>
            <person name="Petrova K.O."/>
            <person name="Toshchakov S.V."/>
            <person name="Boltjanskaja Y.V."/>
            <person name="Kevbrin V.V."/>
        </authorList>
    </citation>
    <scope>NUCLEOTIDE SEQUENCE</scope>
    <source>
        <strain evidence="11">Z-710</strain>
    </source>
</reference>
<sequence length="958" mass="110722">MADYKVVISSLDDLASAERLRDFYKLQKKQKHPIYYLLPSVKWLNAARKRQPQMAFKTFDDVAELILRKSNASYLPVSESERMLFFQQLVSDDNKGEKEDLYKGKAYAQTYGQLKRLGLKIDDLPKSLINIKPILKEYEDKWVEDKGLLDPENRIHKAVSLSEEEQLPISHVVIDGYMDFSPLQYSLLRCLYNQGIPVTVFIPDVKDAGIIDETIKNLMDIGFSKRDEAASYYLNPKVSVKKAASKEEEIRGVLAEIDAKVKSGADINDIGLLPADDSYMPQIERVCKEYHLPLKITKKASVSHSMLYKTLTLTLRQQSFANKWEKVALVDQLFQLLFYDNQKYWELKKEFMSNGTLPEDVEEKFLRCVSFRQSLSSKVSLVERIGSLLSFLDELELSKSWRENLKCGVDTKKGQQIRLEWAVLDALKGLLEDKKESLESQGLVDLTINHNLFFEWLDELIKSKSIYIQRRPAVGLSLHSFRDTALFEGDTLYVLGMNEGTFPSLHKLGGYFQESDLKELPIPYGMPNSATFRKKDAALFLQLFYKASNLTFSYVSGCDPEHEYLPSPFIEEYCSKEKDQYLSAEKRYNKKEVITNLEAVEQSAYMMGVGKDVKKGAKHLYEHLGFIKRLEKGVEEVEQKWTQGLIKQEIPVTSLERYVSCPFRYGLETLLQVKEPDKKQDRLDPMQTGSMLHRVIERFYKSIDAIGKPFGSLKEEVKLDGEGILMDIFEQEWAKIVNAHYELTDLDLELEKERWQKKLSKWWKAELMMFWNNDKIKDMKLHSLEQPLTIHLEVDSENTVVLTGKVDRLDIDDNGFVIYDYKSSTVRFNFEKDVACGLKLQLPLYMLAIEERLEKTAYGAAYISLKEPHKRATNSVWQSEYAQRGSKFKASSAANKEECLNSDVLFDKYNLTTRIGELFEKIRYDYSVTPLKCYGGCPYNIVCRVTDELIEEAEGEWK</sequence>
<evidence type="ECO:0000256" key="4">
    <source>
        <dbReference type="ARBA" id="ARBA00022801"/>
    </source>
</evidence>